<evidence type="ECO:0000256" key="1">
    <source>
        <dbReference type="SAM" id="Phobius"/>
    </source>
</evidence>
<dbReference type="PANTHER" id="PTHR31881">
    <property type="match status" value="1"/>
</dbReference>
<keyword evidence="1" id="KW-1133">Transmembrane helix</keyword>
<gene>
    <name evidence="2" type="ORF">AB835_00415</name>
</gene>
<evidence type="ECO:0008006" key="4">
    <source>
        <dbReference type="Google" id="ProtNLM"/>
    </source>
</evidence>
<accession>A0A1D2QTX5</accession>
<dbReference type="STRING" id="62101.AB835_00415"/>
<dbReference type="AlphaFoldDB" id="A0A1D2QTX5"/>
<feature type="transmembrane region" description="Helical" evidence="1">
    <location>
        <begin position="192"/>
        <end position="217"/>
    </location>
</feature>
<evidence type="ECO:0000313" key="3">
    <source>
        <dbReference type="Proteomes" id="UP000242502"/>
    </source>
</evidence>
<dbReference type="EMBL" id="MDLC01000002">
    <property type="protein sequence ID" value="ODS25004.1"/>
    <property type="molecule type" value="Genomic_DNA"/>
</dbReference>
<reference evidence="2 3" key="1">
    <citation type="journal article" date="2016" name="Appl. Environ. Microbiol.">
        <title>Lack of Overt Genome Reduction in the Bryostatin-Producing Bryozoan Symbiont "Candidatus Endobugula sertula".</title>
        <authorList>
            <person name="Miller I.J."/>
            <person name="Vanee N."/>
            <person name="Fong S.S."/>
            <person name="Lim-Fong G.E."/>
            <person name="Kwan J.C."/>
        </authorList>
    </citation>
    <scope>NUCLEOTIDE SEQUENCE [LARGE SCALE GENOMIC DNA]</scope>
    <source>
        <strain evidence="2">AB1-4</strain>
    </source>
</reference>
<feature type="transmembrane region" description="Helical" evidence="1">
    <location>
        <begin position="6"/>
        <end position="25"/>
    </location>
</feature>
<dbReference type="PANTHER" id="PTHR31881:SF6">
    <property type="entry name" value="OS09G0494600 PROTEIN"/>
    <property type="match status" value="1"/>
</dbReference>
<comment type="caution">
    <text evidence="2">The sequence shown here is derived from an EMBL/GenBank/DDBJ whole genome shotgun (WGS) entry which is preliminary data.</text>
</comment>
<sequence length="248" mass="28646">MLKDSIVNIIAVVWFLLVWIGYAYFAKYKSKCGCTLSSVMNRQRLDWMKRMLERDTRVTDSVLVANLERNCSFLASTSIFVLAGLLTTLGIVNDLEATLKALPFYIIADEHDSWIHLKILLLILIYVYAFFTLSWSMRQYVFGSLMIGSAPEPDDANRNPFLKQQHAYVSSKVIDMAGHTYNYGLRAYSFSLAALSWFFSPWYFIVASTLVAFVLYLREFHSRPYKVLRDYQAHCDAEVEKHEAHNKS</sequence>
<feature type="transmembrane region" description="Helical" evidence="1">
    <location>
        <begin position="73"/>
        <end position="93"/>
    </location>
</feature>
<dbReference type="Proteomes" id="UP000242502">
    <property type="component" value="Unassembled WGS sequence"/>
</dbReference>
<evidence type="ECO:0000313" key="2">
    <source>
        <dbReference type="EMBL" id="ODS25004.1"/>
    </source>
</evidence>
<keyword evidence="1" id="KW-0472">Membrane</keyword>
<protein>
    <recommendedName>
        <fullName evidence="4">DUF599 domain-containing protein</fullName>
    </recommendedName>
</protein>
<proteinExistence type="predicted"/>
<name>A0A1D2QTX5_9GAMM</name>
<organism evidence="2 3">
    <name type="scientific">Candidatus Endobugula sertula</name>
    <name type="common">Bugula neritina bacterial symbiont</name>
    <dbReference type="NCBI Taxonomy" id="62101"/>
    <lineage>
        <taxon>Bacteria</taxon>
        <taxon>Pseudomonadati</taxon>
        <taxon>Pseudomonadota</taxon>
        <taxon>Gammaproteobacteria</taxon>
        <taxon>Cellvibrionales</taxon>
        <taxon>Cellvibrionaceae</taxon>
        <taxon>Candidatus Endobugula</taxon>
    </lineage>
</organism>
<dbReference type="InterPro" id="IPR006747">
    <property type="entry name" value="DUF599"/>
</dbReference>
<keyword evidence="1" id="KW-0812">Transmembrane</keyword>
<dbReference type="Pfam" id="PF04654">
    <property type="entry name" value="DUF599"/>
    <property type="match status" value="1"/>
</dbReference>
<feature type="transmembrane region" description="Helical" evidence="1">
    <location>
        <begin position="113"/>
        <end position="131"/>
    </location>
</feature>